<feature type="transmembrane region" description="Helical" evidence="7">
    <location>
        <begin position="510"/>
        <end position="531"/>
    </location>
</feature>
<feature type="transmembrane region" description="Helical" evidence="7">
    <location>
        <begin position="619"/>
        <end position="637"/>
    </location>
</feature>
<protein>
    <submittedName>
        <fullName evidence="11">Peptide ABC transporter</fullName>
    </submittedName>
</protein>
<dbReference type="Pfam" id="PF00144">
    <property type="entry name" value="Beta-lactamase"/>
    <property type="match status" value="1"/>
</dbReference>
<dbReference type="SUPFAM" id="SSF90123">
    <property type="entry name" value="ABC transporter transmembrane region"/>
    <property type="match status" value="1"/>
</dbReference>
<comment type="subcellular location">
    <subcellularLocation>
        <location evidence="1">Cell membrane</location>
        <topology evidence="1">Multi-pass membrane protein</topology>
    </subcellularLocation>
</comment>
<dbReference type="eggNOG" id="COG1680">
    <property type="taxonomic scope" value="Bacteria"/>
</dbReference>
<dbReference type="PROSITE" id="PS50929">
    <property type="entry name" value="ABC_TM1F"/>
    <property type="match status" value="1"/>
</dbReference>
<dbReference type="eggNOG" id="COG4615">
    <property type="taxonomic scope" value="Bacteria"/>
</dbReference>
<dbReference type="Proteomes" id="UP000029500">
    <property type="component" value="Chromosome"/>
</dbReference>
<dbReference type="InterPro" id="IPR003593">
    <property type="entry name" value="AAA+_ATPase"/>
</dbReference>
<dbReference type="PANTHER" id="PTHR46825">
    <property type="entry name" value="D-ALANYL-D-ALANINE-CARBOXYPEPTIDASE/ENDOPEPTIDASE AMPH"/>
    <property type="match status" value="1"/>
</dbReference>
<keyword evidence="5 7" id="KW-1133">Transmembrane helix</keyword>
<feature type="transmembrane region" description="Helical" evidence="7">
    <location>
        <begin position="477"/>
        <end position="498"/>
    </location>
</feature>
<dbReference type="GO" id="GO:0005524">
    <property type="term" value="F:ATP binding"/>
    <property type="evidence" value="ECO:0007669"/>
    <property type="project" value="UniProtKB-KW"/>
</dbReference>
<dbReference type="SUPFAM" id="SSF52540">
    <property type="entry name" value="P-loop containing nucleoside triphosphate hydrolases"/>
    <property type="match status" value="1"/>
</dbReference>
<proteinExistence type="predicted"/>
<keyword evidence="12" id="KW-1185">Reference proteome</keyword>
<dbReference type="NCBIfam" id="TIGR01194">
    <property type="entry name" value="cyc_pep_trnsptr"/>
    <property type="match status" value="1"/>
</dbReference>
<feature type="transmembrane region" description="Helical" evidence="7">
    <location>
        <begin position="643"/>
        <end position="662"/>
    </location>
</feature>
<keyword evidence="6 7" id="KW-0472">Membrane</keyword>
<feature type="transmembrane region" description="Helical" evidence="7">
    <location>
        <begin position="763"/>
        <end position="785"/>
    </location>
</feature>
<evidence type="ECO:0000256" key="7">
    <source>
        <dbReference type="SAM" id="Phobius"/>
    </source>
</evidence>
<evidence type="ECO:0000256" key="5">
    <source>
        <dbReference type="ARBA" id="ARBA00022989"/>
    </source>
</evidence>
<sequence>MKKGIAGWLVLLLFTMVLPLHAWAEPAASNSLSNEETAGIEAWINKNMREGKIPGASVVIVKGEQTVYSKGFGDSDVGAKRPVTPETLFELGSTSKAFTALAVLSLEKQGLLHLKDPVQKYLPWFQAAYAGENGSGKSRAAEITLDQLLHHTSGLPFDTISDIPVSGDDQALERTVKAVVGEKLDFYPGDRFQYASINYDILGLVIEKVTGESYETYLKNNVLNPLGLKNTYLFRTEAEQHEMARGYKLGFLKAREYQAPVYRGNTPAGYVISNGNDMAAWLKIQMGERAEAAMDAGLIGRSHEPDRSVFPSLDGSSYAAGWFVYQKGSGELSHGGSNPNYSSSVVFRPEEKLGVAVLANLNSSYTQAMGQGIMEILHNKKPPEQVSDQYASVDKVSLVILCIAVPLILLTGWFFIITLKEIITKERRLRRKTAKNMYGLAVLLGFLGLLSYCLYNIPSVLFSGLSWELVEVWAPSSFMTAIPSLFIGVVFFSVYYFTTSLFPKARDRSLFPIIFLSTISGFGNAIIIFIINEALNHTNRFQTGLFSFFVMGLAVYVFGQRLVRTKLITLTNEMVFQKRTDLIDKILRSSYQNIESIEKERIYSVLNNDTETISGVTNILIFGVTSLVTLLCCFVYLGTINLLGLLISIVVILFAAGLYFLAGRHANQVWGETRDIQNTFFKFINHMVSGFKELSLHKGKKEEFQEELKQSCDTYRIKRIQGDLSFANVFVMGELLFTFVIGVVAFIFPLLFKDISNSSLRAYIFVFLYMTGPVHGVLDAIPNFVRVRISWNRLNELSNQLDTVEEMYEIPADNEGSEDGPLHLEARDITYHYETQEGEQFAVGPLNLSVRSGQVTFVTGGNGSGKSTLGKLITGLYKPDQGEILLNGRQAAPEELSQSFSAIFSDFHLFDRLYGMETGGKSQEIQEYLQKLDIEHKVQIQQGAFSTVNLSTGQRKRLALLISCLEDRPIYLFDEWAADQDPEFRDYFYHVLIPELKEKGKCIIAITHDDRYFDMADQLLKMEVGLLVGEPEKQHA</sequence>
<keyword evidence="3" id="KW-0547">Nucleotide-binding</keyword>
<gene>
    <name evidence="11" type="ORF">PGRAT_08065</name>
</gene>
<evidence type="ECO:0000313" key="12">
    <source>
        <dbReference type="Proteomes" id="UP000029500"/>
    </source>
</evidence>
<dbReference type="InterPro" id="IPR027417">
    <property type="entry name" value="P-loop_NTPase"/>
</dbReference>
<dbReference type="Gene3D" id="3.40.710.10">
    <property type="entry name" value="DD-peptidase/beta-lactamase superfamily"/>
    <property type="match status" value="1"/>
</dbReference>
<feature type="domain" description="ABC transporter" evidence="9">
    <location>
        <begin position="824"/>
        <end position="1036"/>
    </location>
</feature>
<feature type="transmembrane region" description="Helical" evidence="7">
    <location>
        <begin position="543"/>
        <end position="559"/>
    </location>
</feature>
<feature type="signal peptide" evidence="8">
    <location>
        <begin position="1"/>
        <end position="24"/>
    </location>
</feature>
<evidence type="ECO:0000256" key="4">
    <source>
        <dbReference type="ARBA" id="ARBA00022840"/>
    </source>
</evidence>
<dbReference type="EMBL" id="CP009287">
    <property type="protein sequence ID" value="AIQ67599.1"/>
    <property type="molecule type" value="Genomic_DNA"/>
</dbReference>
<dbReference type="PROSITE" id="PS50893">
    <property type="entry name" value="ABC_TRANSPORTER_2"/>
    <property type="match status" value="1"/>
</dbReference>
<name>A0A089NF16_9BACL</name>
<dbReference type="GO" id="GO:0015833">
    <property type="term" value="P:peptide transport"/>
    <property type="evidence" value="ECO:0007669"/>
    <property type="project" value="InterPro"/>
</dbReference>
<evidence type="ECO:0000256" key="2">
    <source>
        <dbReference type="ARBA" id="ARBA00022692"/>
    </source>
</evidence>
<feature type="domain" description="ABC transmembrane type-1" evidence="10">
    <location>
        <begin position="513"/>
        <end position="786"/>
    </location>
</feature>
<evidence type="ECO:0000259" key="9">
    <source>
        <dbReference type="PROSITE" id="PS50893"/>
    </source>
</evidence>
<dbReference type="GO" id="GO:0016887">
    <property type="term" value="F:ATP hydrolysis activity"/>
    <property type="evidence" value="ECO:0007669"/>
    <property type="project" value="InterPro"/>
</dbReference>
<dbReference type="SUPFAM" id="SSF56601">
    <property type="entry name" value="beta-lactamase/transpeptidase-like"/>
    <property type="match status" value="1"/>
</dbReference>
<dbReference type="InterPro" id="IPR003439">
    <property type="entry name" value="ABC_transporter-like_ATP-bd"/>
</dbReference>
<organism evidence="11 12">
    <name type="scientific">Paenibacillus graminis</name>
    <dbReference type="NCBI Taxonomy" id="189425"/>
    <lineage>
        <taxon>Bacteria</taxon>
        <taxon>Bacillati</taxon>
        <taxon>Bacillota</taxon>
        <taxon>Bacilli</taxon>
        <taxon>Bacillales</taxon>
        <taxon>Paenibacillaceae</taxon>
        <taxon>Paenibacillus</taxon>
    </lineage>
</organism>
<dbReference type="InterPro" id="IPR012338">
    <property type="entry name" value="Beta-lactam/transpept-like"/>
</dbReference>
<dbReference type="KEGG" id="pgm:PGRAT_08065"/>
<dbReference type="GO" id="GO:0005886">
    <property type="term" value="C:plasma membrane"/>
    <property type="evidence" value="ECO:0007669"/>
    <property type="project" value="UniProtKB-SubCell"/>
</dbReference>
<dbReference type="Pfam" id="PF00005">
    <property type="entry name" value="ABC_tran"/>
    <property type="match status" value="1"/>
</dbReference>
<dbReference type="InterPro" id="IPR011527">
    <property type="entry name" value="ABC1_TM_dom"/>
</dbReference>
<keyword evidence="4" id="KW-0067">ATP-binding</keyword>
<dbReference type="InterPro" id="IPR036640">
    <property type="entry name" value="ABC1_TM_sf"/>
</dbReference>
<evidence type="ECO:0000256" key="6">
    <source>
        <dbReference type="ARBA" id="ARBA00023136"/>
    </source>
</evidence>
<dbReference type="OrthoDB" id="846150at2"/>
<dbReference type="PANTHER" id="PTHR46825:SF11">
    <property type="entry name" value="PENICILLIN-BINDING PROTEIN 4"/>
    <property type="match status" value="1"/>
</dbReference>
<evidence type="ECO:0000256" key="3">
    <source>
        <dbReference type="ARBA" id="ARBA00022741"/>
    </source>
</evidence>
<dbReference type="STRING" id="189425.PGRAT_08065"/>
<dbReference type="InterPro" id="IPR001466">
    <property type="entry name" value="Beta-lactam-related"/>
</dbReference>
<dbReference type="RefSeq" id="WP_025707636.1">
    <property type="nucleotide sequence ID" value="NZ_CP009287.1"/>
</dbReference>
<evidence type="ECO:0000313" key="11">
    <source>
        <dbReference type="EMBL" id="AIQ67599.1"/>
    </source>
</evidence>
<dbReference type="Gene3D" id="3.40.50.300">
    <property type="entry name" value="P-loop containing nucleotide triphosphate hydrolases"/>
    <property type="match status" value="1"/>
</dbReference>
<dbReference type="InterPro" id="IPR050491">
    <property type="entry name" value="AmpC-like"/>
</dbReference>
<evidence type="ECO:0000259" key="10">
    <source>
        <dbReference type="PROSITE" id="PS50929"/>
    </source>
</evidence>
<reference evidence="11 12" key="1">
    <citation type="submission" date="2014-08" db="EMBL/GenBank/DDBJ databases">
        <title>Comparative genomics of the Paenibacillus odorifer group.</title>
        <authorList>
            <person name="den Bakker H.C."/>
            <person name="Tsai Y.-C."/>
            <person name="Martin N."/>
            <person name="Korlach J."/>
            <person name="Wiedmann M."/>
        </authorList>
    </citation>
    <scope>NUCLEOTIDE SEQUENCE [LARGE SCALE GENOMIC DNA]</scope>
    <source>
        <strain evidence="11 12">DSM 15220</strain>
    </source>
</reference>
<dbReference type="AlphaFoldDB" id="A0A089NF16"/>
<dbReference type="Gene3D" id="1.20.1560.10">
    <property type="entry name" value="ABC transporter type 1, transmembrane domain"/>
    <property type="match status" value="1"/>
</dbReference>
<dbReference type="InterPro" id="IPR005898">
    <property type="entry name" value="Cyc_pep_transpt_SyrD/YojI"/>
</dbReference>
<evidence type="ECO:0000256" key="8">
    <source>
        <dbReference type="SAM" id="SignalP"/>
    </source>
</evidence>
<feature type="chain" id="PRO_5038705299" evidence="8">
    <location>
        <begin position="25"/>
        <end position="1036"/>
    </location>
</feature>
<feature type="transmembrane region" description="Helical" evidence="7">
    <location>
        <begin position="437"/>
        <end position="457"/>
    </location>
</feature>
<accession>A0A089NF16</accession>
<dbReference type="HOGENOM" id="CLU_010807_0_0_9"/>
<dbReference type="SMART" id="SM00382">
    <property type="entry name" value="AAA"/>
    <property type="match status" value="1"/>
</dbReference>
<keyword evidence="2 7" id="KW-0812">Transmembrane</keyword>
<feature type="transmembrane region" description="Helical" evidence="7">
    <location>
        <begin position="396"/>
        <end position="416"/>
    </location>
</feature>
<keyword evidence="8" id="KW-0732">Signal</keyword>
<feature type="transmembrane region" description="Helical" evidence="7">
    <location>
        <begin position="726"/>
        <end position="751"/>
    </location>
</feature>
<dbReference type="GO" id="GO:0140359">
    <property type="term" value="F:ABC-type transporter activity"/>
    <property type="evidence" value="ECO:0007669"/>
    <property type="project" value="InterPro"/>
</dbReference>
<dbReference type="GO" id="GO:1904680">
    <property type="term" value="F:peptide transmembrane transporter activity"/>
    <property type="evidence" value="ECO:0007669"/>
    <property type="project" value="InterPro"/>
</dbReference>
<evidence type="ECO:0000256" key="1">
    <source>
        <dbReference type="ARBA" id="ARBA00004651"/>
    </source>
</evidence>